<evidence type="ECO:0000256" key="1">
    <source>
        <dbReference type="ARBA" id="ARBA00004370"/>
    </source>
</evidence>
<keyword evidence="2" id="KW-0813">Transport</keyword>
<dbReference type="PROSITE" id="PS51257">
    <property type="entry name" value="PROKAR_LIPOPROTEIN"/>
    <property type="match status" value="1"/>
</dbReference>
<dbReference type="EMBL" id="JBHSJG010000023">
    <property type="protein sequence ID" value="MFC4987363.1"/>
    <property type="molecule type" value="Genomic_DNA"/>
</dbReference>
<accession>A0ABD5QCE5</accession>
<evidence type="ECO:0000256" key="7">
    <source>
        <dbReference type="SAM" id="Phobius"/>
    </source>
</evidence>
<reference evidence="9 10" key="1">
    <citation type="journal article" date="2019" name="Int. J. Syst. Evol. Microbiol.">
        <title>The Global Catalogue of Microorganisms (GCM) 10K type strain sequencing project: providing services to taxonomists for standard genome sequencing and annotation.</title>
        <authorList>
            <consortium name="The Broad Institute Genomics Platform"/>
            <consortium name="The Broad Institute Genome Sequencing Center for Infectious Disease"/>
            <person name="Wu L."/>
            <person name="Ma J."/>
        </authorList>
    </citation>
    <scope>NUCLEOTIDE SEQUENCE [LARGE SCALE GENOMIC DNA]</scope>
    <source>
        <strain evidence="9 10">CGMCC 1.15824</strain>
    </source>
</reference>
<keyword evidence="10" id="KW-1185">Reference proteome</keyword>
<organism evidence="9 10">
    <name type="scientific">Saliphagus infecundisoli</name>
    <dbReference type="NCBI Taxonomy" id="1849069"/>
    <lineage>
        <taxon>Archaea</taxon>
        <taxon>Methanobacteriati</taxon>
        <taxon>Methanobacteriota</taxon>
        <taxon>Stenosarchaea group</taxon>
        <taxon>Halobacteria</taxon>
        <taxon>Halobacteriales</taxon>
        <taxon>Natrialbaceae</taxon>
        <taxon>Saliphagus</taxon>
    </lineage>
</organism>
<keyword evidence="5" id="KW-0186">Copper</keyword>
<evidence type="ECO:0000313" key="9">
    <source>
        <dbReference type="EMBL" id="MFC4987363.1"/>
    </source>
</evidence>
<evidence type="ECO:0000256" key="6">
    <source>
        <dbReference type="ARBA" id="ARBA00023136"/>
    </source>
</evidence>
<dbReference type="PANTHER" id="PTHR34192">
    <property type="entry name" value="PLASTOCYANIN MAJOR ISOFORM, CHLOROPLASTIC-RELATED"/>
    <property type="match status" value="1"/>
</dbReference>
<dbReference type="GO" id="GO:0016020">
    <property type="term" value="C:membrane"/>
    <property type="evidence" value="ECO:0007669"/>
    <property type="project" value="UniProtKB-SubCell"/>
</dbReference>
<evidence type="ECO:0000256" key="3">
    <source>
        <dbReference type="ARBA" id="ARBA00022723"/>
    </source>
</evidence>
<comment type="subcellular location">
    <subcellularLocation>
        <location evidence="1">Membrane</location>
    </subcellularLocation>
</comment>
<evidence type="ECO:0000256" key="2">
    <source>
        <dbReference type="ARBA" id="ARBA00022448"/>
    </source>
</evidence>
<evidence type="ECO:0000259" key="8">
    <source>
        <dbReference type="Pfam" id="PF00127"/>
    </source>
</evidence>
<evidence type="ECO:0000256" key="4">
    <source>
        <dbReference type="ARBA" id="ARBA00022982"/>
    </source>
</evidence>
<dbReference type="InterPro" id="IPR017533">
    <property type="entry name" value="Halocyanin"/>
</dbReference>
<sequence>MTMKQAKFDRRTVLRAIGVAVVVGAAGCLGNGESNDEDMVEDEPDYDGWFHDVDNYEGTVDLRGEDEVTVRVGTGEQGVQFDPSAILVNHLTTVVWEWTGEGGQHNVVHEPETDDEDYEFESELLGEEGEIYEYTFNHEQVYRYYCEPHRDLGMKGAVTVEH</sequence>
<dbReference type="Pfam" id="PF00127">
    <property type="entry name" value="Copper-bind"/>
    <property type="match status" value="1"/>
</dbReference>
<dbReference type="Gene3D" id="2.60.40.420">
    <property type="entry name" value="Cupredoxins - blue copper proteins"/>
    <property type="match status" value="1"/>
</dbReference>
<dbReference type="GO" id="GO:0046872">
    <property type="term" value="F:metal ion binding"/>
    <property type="evidence" value="ECO:0007669"/>
    <property type="project" value="UniProtKB-KW"/>
</dbReference>
<keyword evidence="3" id="KW-0479">Metal-binding</keyword>
<gene>
    <name evidence="9" type="ORF">ACFPFO_06220</name>
</gene>
<feature type="transmembrane region" description="Helical" evidence="7">
    <location>
        <begin position="12"/>
        <end position="32"/>
    </location>
</feature>
<keyword evidence="7" id="KW-1133">Transmembrane helix</keyword>
<dbReference type="InterPro" id="IPR008972">
    <property type="entry name" value="Cupredoxin"/>
</dbReference>
<proteinExistence type="predicted"/>
<evidence type="ECO:0000256" key="5">
    <source>
        <dbReference type="ARBA" id="ARBA00023008"/>
    </source>
</evidence>
<dbReference type="SUPFAM" id="SSF49503">
    <property type="entry name" value="Cupredoxins"/>
    <property type="match status" value="1"/>
</dbReference>
<keyword evidence="6 7" id="KW-0472">Membrane</keyword>
<keyword evidence="7" id="KW-0812">Transmembrane</keyword>
<feature type="domain" description="Blue (type 1) copper" evidence="8">
    <location>
        <begin position="69"/>
        <end position="161"/>
    </location>
</feature>
<name>A0ABD5QCE5_9EURY</name>
<evidence type="ECO:0000313" key="10">
    <source>
        <dbReference type="Proteomes" id="UP001595925"/>
    </source>
</evidence>
<keyword evidence="4" id="KW-0249">Electron transport</keyword>
<dbReference type="NCBIfam" id="TIGR03102">
    <property type="entry name" value="halo_cynanin"/>
    <property type="match status" value="1"/>
</dbReference>
<dbReference type="RefSeq" id="WP_224830106.1">
    <property type="nucleotide sequence ID" value="NZ_JAIVEF010000038.1"/>
</dbReference>
<dbReference type="InterPro" id="IPR000923">
    <property type="entry name" value="BlueCu_1"/>
</dbReference>
<protein>
    <submittedName>
        <fullName evidence="9">Halocyanin domain-containing protein</fullName>
    </submittedName>
</protein>
<dbReference type="AlphaFoldDB" id="A0ABD5QCE5"/>
<dbReference type="PANTHER" id="PTHR34192:SF10">
    <property type="entry name" value="PLASTOCYANIN MAJOR ISOFORM, CHLOROPLASTIC-RELATED"/>
    <property type="match status" value="1"/>
</dbReference>
<comment type="caution">
    <text evidence="9">The sequence shown here is derived from an EMBL/GenBank/DDBJ whole genome shotgun (WGS) entry which is preliminary data.</text>
</comment>
<dbReference type="Proteomes" id="UP001595925">
    <property type="component" value="Unassembled WGS sequence"/>
</dbReference>